<dbReference type="PROSITE" id="PS50109">
    <property type="entry name" value="HIS_KIN"/>
    <property type="match status" value="1"/>
</dbReference>
<keyword evidence="8 14" id="KW-0547">Nucleotide-binding</keyword>
<feature type="domain" description="HAMP" evidence="17">
    <location>
        <begin position="176"/>
        <end position="229"/>
    </location>
</feature>
<dbReference type="SMART" id="SM00387">
    <property type="entry name" value="HATPase_c"/>
    <property type="match status" value="1"/>
</dbReference>
<comment type="catalytic activity">
    <reaction evidence="1 14">
        <text>ATP + protein L-histidine = ADP + protein N-phospho-L-histidine.</text>
        <dbReference type="EC" id="2.7.13.3"/>
    </reaction>
</comment>
<dbReference type="Pfam" id="PF07730">
    <property type="entry name" value="HisKA_3"/>
    <property type="match status" value="1"/>
</dbReference>
<dbReference type="InterPro" id="IPR016380">
    <property type="entry name" value="Sig_transdc_His_kin_NarX/NarQ"/>
</dbReference>
<evidence type="ECO:0000259" key="16">
    <source>
        <dbReference type="PROSITE" id="PS50109"/>
    </source>
</evidence>
<dbReference type="InterPro" id="IPR003660">
    <property type="entry name" value="HAMP_dom"/>
</dbReference>
<dbReference type="Pfam" id="PF02518">
    <property type="entry name" value="HATPase_c"/>
    <property type="match status" value="1"/>
</dbReference>
<dbReference type="InterPro" id="IPR036890">
    <property type="entry name" value="HATPase_C_sf"/>
</dbReference>
<keyword evidence="3 14" id="KW-1003">Cell membrane</keyword>
<dbReference type="PANTHER" id="PTHR24421:SF10">
    <property type="entry name" value="NITRATE_NITRITE SENSOR PROTEIN NARQ"/>
    <property type="match status" value="1"/>
</dbReference>
<dbReference type="SMART" id="SM00304">
    <property type="entry name" value="HAMP"/>
    <property type="match status" value="1"/>
</dbReference>
<evidence type="ECO:0000313" key="19">
    <source>
        <dbReference type="Proteomes" id="UP000249005"/>
    </source>
</evidence>
<dbReference type="InterPro" id="IPR003594">
    <property type="entry name" value="HATPase_dom"/>
</dbReference>
<dbReference type="CDD" id="cd16917">
    <property type="entry name" value="HATPase_UhpB-NarQ-NarX-like"/>
    <property type="match status" value="1"/>
</dbReference>
<sequence length="564" mass="63450">MAVSVKRSVTSTIARMLLAIVVLSVLSTGFALVTLIASRTDAEAINISGSLRMQSYRLAYDLTTQSPYLNSHIRQYDVSINAPALKDVNQFYYPEHIQNKYQHLLTRWKGLEEELYRNNGDVYVSQLAEYVSEINEFVLAIQRFSELKLQVTGAISIISFLITVGLVFFVIHFSRRKIVAPLNRMVTASHQIQSGRFNHLPLDVEQPDELGVLAQAFTSMSSDLAKSYDSLAQKVEEKTLELTQANRSLGVLYDCLQALSVSQVDRQCFEQVLKIVHNSENLVTIRLEVQDSGEGRWVLIEGDEDPNAHWQYLTLQQHEQTLGKLSWQCSETAVHPQLIENVANVISRGIYFNRAQKRYLQVILMEERATIARELHDSLAQSLSFLRIQLTLLKREVPADSGKAMEVIQDFDRALASAYRQLRELLATFRLTIQEADLHEALNQLITPLQAQTDVPIHIYCALSSQSLNAQQQVHALQIVREAVLNAIKHAHASEIRVNCEPTSDGQNMITIADNGKGIKSLNEPEGHYGLNIMNERASRLGGTLDILQRDGGGTSVCLRFPQQ</sequence>
<dbReference type="Pfam" id="PF13675">
    <property type="entry name" value="PilJ"/>
    <property type="match status" value="1"/>
</dbReference>
<evidence type="ECO:0000256" key="13">
    <source>
        <dbReference type="ARBA" id="ARBA00023136"/>
    </source>
</evidence>
<accession>A0A2X4UDJ3</accession>
<dbReference type="PIRSF" id="PIRSF003167">
    <property type="entry name" value="STHK_NarX/NarQ"/>
    <property type="match status" value="1"/>
</dbReference>
<evidence type="ECO:0000259" key="17">
    <source>
        <dbReference type="PROSITE" id="PS50885"/>
    </source>
</evidence>
<dbReference type="InterPro" id="IPR029095">
    <property type="entry name" value="NarX-like_N"/>
</dbReference>
<dbReference type="InterPro" id="IPR005467">
    <property type="entry name" value="His_kinase_dom"/>
</dbReference>
<dbReference type="Pfam" id="PF00672">
    <property type="entry name" value="HAMP"/>
    <property type="match status" value="1"/>
</dbReference>
<name>A0A2X4UDJ3_9GAMM</name>
<keyword evidence="12 14" id="KW-0902">Two-component regulatory system</keyword>
<keyword evidence="4 14" id="KW-0997">Cell inner membrane</keyword>
<evidence type="ECO:0000256" key="15">
    <source>
        <dbReference type="SAM" id="Phobius"/>
    </source>
</evidence>
<feature type="transmembrane region" description="Helical" evidence="15">
    <location>
        <begin position="12"/>
        <end position="37"/>
    </location>
</feature>
<dbReference type="GO" id="GO:0005524">
    <property type="term" value="F:ATP binding"/>
    <property type="evidence" value="ECO:0007669"/>
    <property type="project" value="UniProtKB-UniRule"/>
</dbReference>
<keyword evidence="7 15" id="KW-0812">Transmembrane</keyword>
<evidence type="ECO:0000256" key="8">
    <source>
        <dbReference type="ARBA" id="ARBA00022741"/>
    </source>
</evidence>
<feature type="transmembrane region" description="Helical" evidence="15">
    <location>
        <begin position="151"/>
        <end position="173"/>
    </location>
</feature>
<dbReference type="KEGG" id="lri:NCTC12151_00995"/>
<evidence type="ECO:0000256" key="3">
    <source>
        <dbReference type="ARBA" id="ARBA00022475"/>
    </source>
</evidence>
<dbReference type="Gene3D" id="1.20.120.960">
    <property type="entry name" value="Histidine kinase NarX, sensor domain"/>
    <property type="match status" value="1"/>
</dbReference>
<evidence type="ECO:0000256" key="4">
    <source>
        <dbReference type="ARBA" id="ARBA00022519"/>
    </source>
</evidence>
<evidence type="ECO:0000256" key="2">
    <source>
        <dbReference type="ARBA" id="ARBA00004429"/>
    </source>
</evidence>
<dbReference type="GO" id="GO:0005886">
    <property type="term" value="C:plasma membrane"/>
    <property type="evidence" value="ECO:0007669"/>
    <property type="project" value="UniProtKB-SubCell"/>
</dbReference>
<dbReference type="RefSeq" id="WP_111739564.1">
    <property type="nucleotide sequence ID" value="NZ_LR698987.1"/>
</dbReference>
<comment type="subcellular location">
    <subcellularLocation>
        <location evidence="2">Cell inner membrane</location>
        <topology evidence="2">Multi-pass membrane protein</topology>
    </subcellularLocation>
</comment>
<protein>
    <recommendedName>
        <fullName evidence="14">Sensor protein</fullName>
        <ecNumber evidence="14">2.7.13.3</ecNumber>
    </recommendedName>
</protein>
<evidence type="ECO:0000256" key="7">
    <source>
        <dbReference type="ARBA" id="ARBA00022692"/>
    </source>
</evidence>
<dbReference type="CDD" id="cd22899">
    <property type="entry name" value="NarQ_sensor"/>
    <property type="match status" value="1"/>
</dbReference>
<evidence type="ECO:0000256" key="9">
    <source>
        <dbReference type="ARBA" id="ARBA00022777"/>
    </source>
</evidence>
<proteinExistence type="predicted"/>
<evidence type="ECO:0000256" key="12">
    <source>
        <dbReference type="ARBA" id="ARBA00023012"/>
    </source>
</evidence>
<dbReference type="CDD" id="cd06225">
    <property type="entry name" value="HAMP"/>
    <property type="match status" value="1"/>
</dbReference>
<dbReference type="NCBIfam" id="NF008184">
    <property type="entry name" value="PRK10935.1"/>
    <property type="match status" value="1"/>
</dbReference>
<dbReference type="SUPFAM" id="SSF55874">
    <property type="entry name" value="ATPase domain of HSP90 chaperone/DNA topoisomerase II/histidine kinase"/>
    <property type="match status" value="1"/>
</dbReference>
<dbReference type="EC" id="2.7.13.3" evidence="14"/>
<feature type="domain" description="Histidine kinase" evidence="16">
    <location>
        <begin position="370"/>
        <end position="564"/>
    </location>
</feature>
<dbReference type="OrthoDB" id="9811306at2"/>
<dbReference type="Proteomes" id="UP000249005">
    <property type="component" value="Chromosome 1"/>
</dbReference>
<evidence type="ECO:0000256" key="11">
    <source>
        <dbReference type="ARBA" id="ARBA00022989"/>
    </source>
</evidence>
<keyword evidence="6 14" id="KW-0808">Transferase</keyword>
<dbReference type="InterPro" id="IPR042295">
    <property type="entry name" value="NarX-like_N_sf"/>
</dbReference>
<dbReference type="SUPFAM" id="SSF158472">
    <property type="entry name" value="HAMP domain-like"/>
    <property type="match status" value="1"/>
</dbReference>
<evidence type="ECO:0000256" key="1">
    <source>
        <dbReference type="ARBA" id="ARBA00000085"/>
    </source>
</evidence>
<dbReference type="InterPro" id="IPR050482">
    <property type="entry name" value="Sensor_HK_TwoCompSys"/>
</dbReference>
<dbReference type="EMBL" id="LS483470">
    <property type="protein sequence ID" value="SQI37123.1"/>
    <property type="molecule type" value="Genomic_DNA"/>
</dbReference>
<organism evidence="18 19">
    <name type="scientific">Leminorella richardii</name>
    <dbReference type="NCBI Taxonomy" id="158841"/>
    <lineage>
        <taxon>Bacteria</taxon>
        <taxon>Pseudomonadati</taxon>
        <taxon>Pseudomonadota</taxon>
        <taxon>Gammaproteobacteria</taxon>
        <taxon>Enterobacterales</taxon>
        <taxon>Budviciaceae</taxon>
        <taxon>Leminorella</taxon>
    </lineage>
</organism>
<keyword evidence="11 15" id="KW-1133">Transmembrane helix</keyword>
<evidence type="ECO:0000256" key="5">
    <source>
        <dbReference type="ARBA" id="ARBA00022553"/>
    </source>
</evidence>
<reference evidence="18 19" key="1">
    <citation type="submission" date="2018-06" db="EMBL/GenBank/DDBJ databases">
        <authorList>
            <consortium name="Pathogen Informatics"/>
            <person name="Doyle S."/>
        </authorList>
    </citation>
    <scope>NUCLEOTIDE SEQUENCE [LARGE SCALE GENOMIC DNA]</scope>
    <source>
        <strain evidence="18 19">NCTC12151</strain>
    </source>
</reference>
<gene>
    <name evidence="18" type="primary">narX</name>
    <name evidence="18" type="ORF">NCTC12151_00995</name>
</gene>
<keyword evidence="9 14" id="KW-0418">Kinase</keyword>
<evidence type="ECO:0000256" key="6">
    <source>
        <dbReference type="ARBA" id="ARBA00022679"/>
    </source>
</evidence>
<evidence type="ECO:0000256" key="14">
    <source>
        <dbReference type="PIRNR" id="PIRNR003167"/>
    </source>
</evidence>
<dbReference type="GO" id="GO:0000155">
    <property type="term" value="F:phosphorelay sensor kinase activity"/>
    <property type="evidence" value="ECO:0007669"/>
    <property type="project" value="UniProtKB-UniRule"/>
</dbReference>
<keyword evidence="13 14" id="KW-0472">Membrane</keyword>
<evidence type="ECO:0000256" key="10">
    <source>
        <dbReference type="ARBA" id="ARBA00022840"/>
    </source>
</evidence>
<dbReference type="Gene3D" id="3.30.565.10">
    <property type="entry name" value="Histidine kinase-like ATPase, C-terminal domain"/>
    <property type="match status" value="1"/>
</dbReference>
<keyword evidence="5" id="KW-0597">Phosphoprotein</keyword>
<dbReference type="Gene3D" id="6.10.340.10">
    <property type="match status" value="1"/>
</dbReference>
<dbReference type="PROSITE" id="PS50885">
    <property type="entry name" value="HAMP"/>
    <property type="match status" value="1"/>
</dbReference>
<dbReference type="AlphaFoldDB" id="A0A2X4UDJ3"/>
<evidence type="ECO:0000313" key="18">
    <source>
        <dbReference type="EMBL" id="SQI37123.1"/>
    </source>
</evidence>
<keyword evidence="10 14" id="KW-0067">ATP-binding</keyword>
<dbReference type="GO" id="GO:0046983">
    <property type="term" value="F:protein dimerization activity"/>
    <property type="evidence" value="ECO:0007669"/>
    <property type="project" value="UniProtKB-UniRule"/>
</dbReference>
<dbReference type="Gene3D" id="1.20.5.1930">
    <property type="match status" value="1"/>
</dbReference>
<dbReference type="InterPro" id="IPR011712">
    <property type="entry name" value="Sig_transdc_His_kin_sub3_dim/P"/>
</dbReference>
<keyword evidence="19" id="KW-1185">Reference proteome</keyword>
<dbReference type="PANTHER" id="PTHR24421">
    <property type="entry name" value="NITRATE/NITRITE SENSOR PROTEIN NARX-RELATED"/>
    <property type="match status" value="1"/>
</dbReference>